<name>A0A1I8FQU7_9PLAT</name>
<evidence type="ECO:0000313" key="1">
    <source>
        <dbReference type="Proteomes" id="UP000095280"/>
    </source>
</evidence>
<proteinExistence type="predicted"/>
<reference evidence="2" key="1">
    <citation type="submission" date="2016-11" db="UniProtKB">
        <authorList>
            <consortium name="WormBaseParasite"/>
        </authorList>
    </citation>
    <scope>IDENTIFICATION</scope>
</reference>
<evidence type="ECO:0000313" key="2">
    <source>
        <dbReference type="WBParaSite" id="maker-unitig_44728-snap-gene-0.1-mRNA-1"/>
    </source>
</evidence>
<accession>A0A1I8FQU7</accession>
<dbReference type="InterPro" id="IPR027417">
    <property type="entry name" value="P-loop_NTPase"/>
</dbReference>
<sequence>MYGRRVLEFETYQRGKRLAVSFYCTRRYCRNFPFPTGTATDWVLGIVTKVLARAVCVAMETDQASSAASSGDGVNLRGLLALLQKPPSLADLLLGERSLAPTRDLPPPSGEVNRQPAAAAEASPRRCLNWACVEAILVMIHGPPGTGKTTT</sequence>
<dbReference type="AlphaFoldDB" id="A0A1I8FQU7"/>
<dbReference type="Gene3D" id="3.40.50.300">
    <property type="entry name" value="P-loop containing nucleotide triphosphate hydrolases"/>
    <property type="match status" value="1"/>
</dbReference>
<organism evidence="1 2">
    <name type="scientific">Macrostomum lignano</name>
    <dbReference type="NCBI Taxonomy" id="282301"/>
    <lineage>
        <taxon>Eukaryota</taxon>
        <taxon>Metazoa</taxon>
        <taxon>Spiralia</taxon>
        <taxon>Lophotrochozoa</taxon>
        <taxon>Platyhelminthes</taxon>
        <taxon>Rhabditophora</taxon>
        <taxon>Macrostomorpha</taxon>
        <taxon>Macrostomida</taxon>
        <taxon>Macrostomidae</taxon>
        <taxon>Macrostomum</taxon>
    </lineage>
</organism>
<keyword evidence="1" id="KW-1185">Reference proteome</keyword>
<dbReference type="WBParaSite" id="maker-unitig_44728-snap-gene-0.1-mRNA-1">
    <property type="protein sequence ID" value="maker-unitig_44728-snap-gene-0.1-mRNA-1"/>
    <property type="gene ID" value="maker-unitig_44728-snap-gene-0.1"/>
</dbReference>
<dbReference type="Proteomes" id="UP000095280">
    <property type="component" value="Unplaced"/>
</dbReference>
<protein>
    <submittedName>
        <fullName evidence="2">AAA_11 domain-containing protein</fullName>
    </submittedName>
</protein>